<organism evidence="1">
    <name type="scientific">Clostridium paraputrificum</name>
    <dbReference type="NCBI Taxonomy" id="29363"/>
    <lineage>
        <taxon>Bacteria</taxon>
        <taxon>Bacillati</taxon>
        <taxon>Bacillota</taxon>
        <taxon>Clostridia</taxon>
        <taxon>Eubacteriales</taxon>
        <taxon>Clostridiaceae</taxon>
        <taxon>Clostridium</taxon>
    </lineage>
</organism>
<reference evidence="1" key="1">
    <citation type="submission" date="2019-11" db="EMBL/GenBank/DDBJ databases">
        <authorList>
            <person name="Feng L."/>
        </authorList>
    </citation>
    <scope>NUCLEOTIDE SEQUENCE</scope>
    <source>
        <strain evidence="1">CParaputrificumLFYP93</strain>
    </source>
</reference>
<sequence>MVKKPWSINERILKNMIKGDKNYDRKRKNDCRRSL</sequence>
<accession>A0A6N3DIQ2</accession>
<protein>
    <submittedName>
        <fullName evidence="1">Uncharacterized protein</fullName>
    </submittedName>
</protein>
<gene>
    <name evidence="1" type="ORF">CPLFYP93_01801</name>
</gene>
<dbReference type="AlphaFoldDB" id="A0A6N3DIQ2"/>
<name>A0A6N3DIQ2_9CLOT</name>
<dbReference type="EMBL" id="CACRTV010000044">
    <property type="protein sequence ID" value="VYU25637.1"/>
    <property type="molecule type" value="Genomic_DNA"/>
</dbReference>
<evidence type="ECO:0000313" key="1">
    <source>
        <dbReference type="EMBL" id="VYU25637.1"/>
    </source>
</evidence>
<proteinExistence type="predicted"/>